<feature type="binding site" evidence="4">
    <location>
        <position position="134"/>
    </location>
    <ligand>
        <name>Zn(2+)</name>
        <dbReference type="ChEBI" id="CHEBI:29105"/>
    </ligand>
</feature>
<dbReference type="Gene3D" id="3.30.1600.10">
    <property type="entry name" value="SIR2/SIRT2 'Small Domain"/>
    <property type="match status" value="1"/>
</dbReference>
<dbReference type="InterPro" id="IPR003000">
    <property type="entry name" value="Sirtuin"/>
</dbReference>
<gene>
    <name evidence="6" type="ORF">POL72_42815</name>
</gene>
<evidence type="ECO:0000313" key="7">
    <source>
        <dbReference type="Proteomes" id="UP001217485"/>
    </source>
</evidence>
<dbReference type="Pfam" id="PF02146">
    <property type="entry name" value="SIR2"/>
    <property type="match status" value="1"/>
</dbReference>
<dbReference type="NCBIfam" id="NF001753">
    <property type="entry name" value="PRK00481.1-3"/>
    <property type="match status" value="1"/>
</dbReference>
<keyword evidence="2" id="KW-0808">Transferase</keyword>
<dbReference type="EC" id="2.3.1.286" evidence="1"/>
<dbReference type="Gene3D" id="3.40.50.1220">
    <property type="entry name" value="TPP-binding domain"/>
    <property type="match status" value="1"/>
</dbReference>
<evidence type="ECO:0000256" key="4">
    <source>
        <dbReference type="PROSITE-ProRule" id="PRU00236"/>
    </source>
</evidence>
<dbReference type="EMBL" id="JAQNDK010000005">
    <property type="protein sequence ID" value="MDC0684530.1"/>
    <property type="molecule type" value="Genomic_DNA"/>
</dbReference>
<keyword evidence="4" id="KW-0862">Zinc</keyword>
<dbReference type="RefSeq" id="WP_272102658.1">
    <property type="nucleotide sequence ID" value="NZ_JAQNDK010000005.1"/>
</dbReference>
<name>A0ABT5CDP7_9BACT</name>
<dbReference type="PANTHER" id="PTHR11085:SF4">
    <property type="entry name" value="NAD-DEPENDENT PROTEIN DEACYLASE"/>
    <property type="match status" value="1"/>
</dbReference>
<keyword evidence="7" id="KW-1185">Reference proteome</keyword>
<proteinExistence type="predicted"/>
<dbReference type="PANTHER" id="PTHR11085">
    <property type="entry name" value="NAD-DEPENDENT PROTEIN DEACYLASE SIRTUIN-5, MITOCHONDRIAL-RELATED"/>
    <property type="match status" value="1"/>
</dbReference>
<evidence type="ECO:0000256" key="1">
    <source>
        <dbReference type="ARBA" id="ARBA00012928"/>
    </source>
</evidence>
<feature type="active site" description="Proton acceptor" evidence="4">
    <location>
        <position position="123"/>
    </location>
</feature>
<dbReference type="InterPro" id="IPR050134">
    <property type="entry name" value="NAD-dep_sirtuin_deacylases"/>
</dbReference>
<feature type="binding site" evidence="4">
    <location>
        <position position="155"/>
    </location>
    <ligand>
        <name>Zn(2+)</name>
        <dbReference type="ChEBI" id="CHEBI:29105"/>
    </ligand>
</feature>
<evidence type="ECO:0000256" key="3">
    <source>
        <dbReference type="ARBA" id="ARBA00023027"/>
    </source>
</evidence>
<feature type="binding site" evidence="4">
    <location>
        <position position="131"/>
    </location>
    <ligand>
        <name>Zn(2+)</name>
        <dbReference type="ChEBI" id="CHEBI:29105"/>
    </ligand>
</feature>
<dbReference type="Proteomes" id="UP001217485">
    <property type="component" value="Unassembled WGS sequence"/>
</dbReference>
<sequence>MSIEQASALLASARSALFITGAGVSAASGIPTYRGIGGLYSEKATDEGLAIEEALSGEMFQRRPEVTWKYVHQIERACRGARLNAAHAAIARIERRLARCWVLTQNVDGFHRGAGSTNVIDIHGDLHRILCTRCPYEAHVGDYAKLAPCPRCPACAAVLRPDVVLFGEMLPLEKVEILRRELARGFDVVVSIGTSSLFPYITRPVLEAAHSGVPTLEINPALTAISTAVSVRLPMRAVEALEGILSRIEPGS</sequence>
<reference evidence="6 7" key="1">
    <citation type="submission" date="2023-01" db="EMBL/GenBank/DDBJ databases">
        <title>Minimal conservation of predation-associated metabolite biosynthetic gene clusters underscores biosynthetic potential of Myxococcota including descriptions for ten novel species: Archangium lansinium sp. nov., Myxococcus landrumus sp. nov., Nannocystis bai.</title>
        <authorList>
            <person name="Ahearne A."/>
            <person name="Stevens C."/>
            <person name="Dowd S."/>
        </authorList>
    </citation>
    <scope>NUCLEOTIDE SEQUENCE [LARGE SCALE GENOMIC DNA]</scope>
    <source>
        <strain evidence="6 7">WIWO2</strain>
    </source>
</reference>
<dbReference type="SUPFAM" id="SSF52467">
    <property type="entry name" value="DHS-like NAD/FAD-binding domain"/>
    <property type="match status" value="1"/>
</dbReference>
<keyword evidence="3" id="KW-0520">NAD</keyword>
<evidence type="ECO:0000313" key="6">
    <source>
        <dbReference type="EMBL" id="MDC0684530.1"/>
    </source>
</evidence>
<evidence type="ECO:0000259" key="5">
    <source>
        <dbReference type="PROSITE" id="PS50305"/>
    </source>
</evidence>
<dbReference type="InterPro" id="IPR026591">
    <property type="entry name" value="Sirtuin_cat_small_dom_sf"/>
</dbReference>
<organism evidence="6 7">
    <name type="scientific">Sorangium atrum</name>
    <dbReference type="NCBI Taxonomy" id="2995308"/>
    <lineage>
        <taxon>Bacteria</taxon>
        <taxon>Pseudomonadati</taxon>
        <taxon>Myxococcota</taxon>
        <taxon>Polyangia</taxon>
        <taxon>Polyangiales</taxon>
        <taxon>Polyangiaceae</taxon>
        <taxon>Sorangium</taxon>
    </lineage>
</organism>
<dbReference type="InterPro" id="IPR029035">
    <property type="entry name" value="DHS-like_NAD/FAD-binding_dom"/>
</dbReference>
<feature type="domain" description="Deacetylase sirtuin-type" evidence="5">
    <location>
        <begin position="1"/>
        <end position="251"/>
    </location>
</feature>
<dbReference type="CDD" id="cd01407">
    <property type="entry name" value="SIR2-fam"/>
    <property type="match status" value="1"/>
</dbReference>
<accession>A0ABT5CDP7</accession>
<comment type="caution">
    <text evidence="6">The sequence shown here is derived from an EMBL/GenBank/DDBJ whole genome shotgun (WGS) entry which is preliminary data.</text>
</comment>
<protein>
    <recommendedName>
        <fullName evidence="1">protein acetyllysine N-acetyltransferase</fullName>
        <ecNumber evidence="1">2.3.1.286</ecNumber>
    </recommendedName>
</protein>
<evidence type="ECO:0000256" key="2">
    <source>
        <dbReference type="ARBA" id="ARBA00022679"/>
    </source>
</evidence>
<keyword evidence="4" id="KW-0479">Metal-binding</keyword>
<dbReference type="InterPro" id="IPR026590">
    <property type="entry name" value="Ssirtuin_cat_dom"/>
</dbReference>
<feature type="binding site" evidence="4">
    <location>
        <position position="152"/>
    </location>
    <ligand>
        <name>Zn(2+)</name>
        <dbReference type="ChEBI" id="CHEBI:29105"/>
    </ligand>
</feature>
<dbReference type="PROSITE" id="PS50305">
    <property type="entry name" value="SIRTUIN"/>
    <property type="match status" value="1"/>
</dbReference>